<reference evidence="5" key="1">
    <citation type="journal article" date="2019" name="Int. J. Syst. Evol. Microbiol.">
        <title>The Global Catalogue of Microorganisms (GCM) 10K type strain sequencing project: providing services to taxonomists for standard genome sequencing and annotation.</title>
        <authorList>
            <consortium name="The Broad Institute Genomics Platform"/>
            <consortium name="The Broad Institute Genome Sequencing Center for Infectious Disease"/>
            <person name="Wu L."/>
            <person name="Ma J."/>
        </authorList>
    </citation>
    <scope>NUCLEOTIDE SEQUENCE [LARGE SCALE GENOMIC DNA]</scope>
    <source>
        <strain evidence="5">CGMCC 4.7242</strain>
    </source>
</reference>
<dbReference type="RefSeq" id="WP_390262236.1">
    <property type="nucleotide sequence ID" value="NZ_JBHUGH010000009.1"/>
</dbReference>
<proteinExistence type="inferred from homology"/>
<evidence type="ECO:0000259" key="3">
    <source>
        <dbReference type="Pfam" id="PF00437"/>
    </source>
</evidence>
<evidence type="ECO:0000256" key="2">
    <source>
        <dbReference type="SAM" id="MobiDB-lite"/>
    </source>
</evidence>
<dbReference type="Gene3D" id="3.30.450.380">
    <property type="match status" value="1"/>
</dbReference>
<comment type="caution">
    <text evidence="4">The sequence shown here is derived from an EMBL/GenBank/DDBJ whole genome shotgun (WGS) entry which is preliminary data.</text>
</comment>
<dbReference type="InterPro" id="IPR027417">
    <property type="entry name" value="P-loop_NTPase"/>
</dbReference>
<feature type="region of interest" description="Disordered" evidence="2">
    <location>
        <begin position="1"/>
        <end position="37"/>
    </location>
</feature>
<dbReference type="EMBL" id="JBHUGH010000009">
    <property type="protein sequence ID" value="MFD1913044.1"/>
    <property type="molecule type" value="Genomic_DNA"/>
</dbReference>
<accession>A0ABW4S6L6</accession>
<dbReference type="PANTHER" id="PTHR30486:SF15">
    <property type="entry name" value="TYPE II_IV SECRETION SYSTEM ATPASE"/>
    <property type="match status" value="1"/>
</dbReference>
<dbReference type="InterPro" id="IPR001482">
    <property type="entry name" value="T2SS/T4SS_dom"/>
</dbReference>
<keyword evidence="5" id="KW-1185">Reference proteome</keyword>
<name>A0ABW4S6L6_9RHOB</name>
<evidence type="ECO:0000256" key="1">
    <source>
        <dbReference type="ARBA" id="ARBA00006611"/>
    </source>
</evidence>
<dbReference type="CDD" id="cd01130">
    <property type="entry name" value="VirB11-like_ATPase"/>
    <property type="match status" value="1"/>
</dbReference>
<dbReference type="Gene3D" id="3.40.50.300">
    <property type="entry name" value="P-loop containing nucleotide triphosphate hydrolases"/>
    <property type="match status" value="1"/>
</dbReference>
<dbReference type="PANTHER" id="PTHR30486">
    <property type="entry name" value="TWITCHING MOTILITY PROTEIN PILT"/>
    <property type="match status" value="1"/>
</dbReference>
<organism evidence="4 5">
    <name type="scientific">Halodurantibacterium flavum</name>
    <dbReference type="NCBI Taxonomy" id="1382802"/>
    <lineage>
        <taxon>Bacteria</taxon>
        <taxon>Pseudomonadati</taxon>
        <taxon>Pseudomonadota</taxon>
        <taxon>Alphaproteobacteria</taxon>
        <taxon>Rhodobacterales</taxon>
        <taxon>Paracoccaceae</taxon>
        <taxon>Halodurantibacterium</taxon>
    </lineage>
</organism>
<dbReference type="SUPFAM" id="SSF52540">
    <property type="entry name" value="P-loop containing nucleoside triphosphate hydrolases"/>
    <property type="match status" value="1"/>
</dbReference>
<gene>
    <name evidence="4" type="ORF">ACFSGJ_12555</name>
</gene>
<protein>
    <submittedName>
        <fullName evidence="4">CpaF family protein</fullName>
    </submittedName>
</protein>
<evidence type="ECO:0000313" key="5">
    <source>
        <dbReference type="Proteomes" id="UP001597353"/>
    </source>
</evidence>
<evidence type="ECO:0000313" key="4">
    <source>
        <dbReference type="EMBL" id="MFD1913044.1"/>
    </source>
</evidence>
<sequence length="465" mass="51243">MFGKKIAAGQAEPVRAPAQASAGTHATIPRPAEPSERPESFYTLKSQLFGALVDVIDVANLAQMEPDKVREELRDVLSEIISSRKIQVSVAEQEELFVEICNDIMGYGPLEPLLARDDIADIMVNGSSRIFIEVNGRIQETDIRFRDNTQLLNVCQRIVSQVGRRVDESSPICDARLPDGSRVNVIAPPLAIDGPSLTIRKFKKDKLTLDQLVGFGAITPEGAEILKIIGRVRCNVIISGGTGSGKTTLLNTLTRYIDDGERIITCEDSAELQLQQRHVVRLETRPANLEGEGEITMRELVKNCLRMRPERIIVGEVRGPEVFDLLQAMNTGHDGSMGTIHSNSPRECLKRIESMIAMGGFTLPARTVRELIVGSVDVIIQAARLRDGSRRITHITEVLGMEEDVITTQDLFVYDILGEDADGRIIGRHRSTGIGRPGFWQRAAYYGEDRRLAEALAASEAPSPD</sequence>
<dbReference type="Proteomes" id="UP001597353">
    <property type="component" value="Unassembled WGS sequence"/>
</dbReference>
<dbReference type="InterPro" id="IPR050921">
    <property type="entry name" value="T4SS_GSP_E_ATPase"/>
</dbReference>
<feature type="domain" description="Bacterial type II secretion system protein E" evidence="3">
    <location>
        <begin position="107"/>
        <end position="380"/>
    </location>
</feature>
<dbReference type="Pfam" id="PF00437">
    <property type="entry name" value="T2SSE"/>
    <property type="match status" value="1"/>
</dbReference>
<comment type="similarity">
    <text evidence="1">Belongs to the GSP E family.</text>
</comment>